<dbReference type="SUPFAM" id="SSF48350">
    <property type="entry name" value="GTPase activation domain, GAP"/>
    <property type="match status" value="1"/>
</dbReference>
<feature type="compositionally biased region" description="Acidic residues" evidence="2">
    <location>
        <begin position="239"/>
        <end position="248"/>
    </location>
</feature>
<dbReference type="PANTHER" id="PTHR15228:SF25">
    <property type="entry name" value="F-BAR DOMAIN-CONTAINING PROTEIN"/>
    <property type="match status" value="1"/>
</dbReference>
<feature type="compositionally biased region" description="Low complexity" evidence="2">
    <location>
        <begin position="414"/>
        <end position="454"/>
    </location>
</feature>
<dbReference type="Pfam" id="PF00620">
    <property type="entry name" value="RhoGAP"/>
    <property type="match status" value="2"/>
</dbReference>
<feature type="compositionally biased region" description="Acidic residues" evidence="2">
    <location>
        <begin position="542"/>
        <end position="557"/>
    </location>
</feature>
<dbReference type="PANTHER" id="PTHR15228">
    <property type="entry name" value="SPERMATHECAL PHYSIOLOGY VARIANT"/>
    <property type="match status" value="1"/>
</dbReference>
<dbReference type="InterPro" id="IPR000198">
    <property type="entry name" value="RhoGAP_dom"/>
</dbReference>
<dbReference type="Gene3D" id="1.10.555.10">
    <property type="entry name" value="Rho GTPase activation protein"/>
    <property type="match status" value="1"/>
</dbReference>
<gene>
    <name evidence="4" type="ORF">ZYGM_001931</name>
</gene>
<feature type="region of interest" description="Disordered" evidence="2">
    <location>
        <begin position="1"/>
        <end position="44"/>
    </location>
</feature>
<dbReference type="AlphaFoldDB" id="A0A4C2E0L6"/>
<name>A0A4C2E0L6_9SACH</name>
<keyword evidence="1" id="KW-0343">GTPase activation</keyword>
<feature type="compositionally biased region" description="Low complexity" evidence="2">
    <location>
        <begin position="201"/>
        <end position="215"/>
    </location>
</feature>
<dbReference type="GO" id="GO:0007165">
    <property type="term" value="P:signal transduction"/>
    <property type="evidence" value="ECO:0007669"/>
    <property type="project" value="InterPro"/>
</dbReference>
<dbReference type="SMART" id="SM00324">
    <property type="entry name" value="RhoGAP"/>
    <property type="match status" value="1"/>
</dbReference>
<feature type="domain" description="Rho-GAP" evidence="3">
    <location>
        <begin position="73"/>
        <end position="355"/>
    </location>
</feature>
<evidence type="ECO:0000256" key="2">
    <source>
        <dbReference type="SAM" id="MobiDB-lite"/>
    </source>
</evidence>
<dbReference type="OrthoDB" id="3196451at2759"/>
<evidence type="ECO:0000259" key="3">
    <source>
        <dbReference type="PROSITE" id="PS50238"/>
    </source>
</evidence>
<feature type="region of interest" description="Disordered" evidence="2">
    <location>
        <begin position="535"/>
        <end position="559"/>
    </location>
</feature>
<accession>A0A4C2E0L6</accession>
<feature type="region of interest" description="Disordered" evidence="2">
    <location>
        <begin position="390"/>
        <end position="516"/>
    </location>
</feature>
<dbReference type="InterPro" id="IPR051025">
    <property type="entry name" value="RhoGAP"/>
</dbReference>
<dbReference type="Proteomes" id="UP000301737">
    <property type="component" value="Unassembled WGS sequence"/>
</dbReference>
<keyword evidence="5" id="KW-1185">Reference proteome</keyword>
<feature type="compositionally biased region" description="Basic and acidic residues" evidence="2">
    <location>
        <begin position="662"/>
        <end position="676"/>
    </location>
</feature>
<feature type="region of interest" description="Disordered" evidence="2">
    <location>
        <begin position="617"/>
        <end position="699"/>
    </location>
</feature>
<comment type="caution">
    <text evidence="4">The sequence shown here is derived from an EMBL/GenBank/DDBJ whole genome shotgun (WGS) entry which is preliminary data.</text>
</comment>
<dbReference type="PROSITE" id="PS50238">
    <property type="entry name" value="RHOGAP"/>
    <property type="match status" value="1"/>
</dbReference>
<feature type="compositionally biased region" description="Polar residues" evidence="2">
    <location>
        <begin position="460"/>
        <end position="493"/>
    </location>
</feature>
<dbReference type="EMBL" id="BIMX01000003">
    <property type="protein sequence ID" value="GCE97814.1"/>
    <property type="molecule type" value="Genomic_DNA"/>
</dbReference>
<dbReference type="GO" id="GO:0005096">
    <property type="term" value="F:GTPase activator activity"/>
    <property type="evidence" value="ECO:0007669"/>
    <property type="project" value="UniProtKB-KW"/>
</dbReference>
<protein>
    <recommendedName>
        <fullName evidence="3">Rho-GAP domain-containing protein</fullName>
    </recommendedName>
</protein>
<feature type="compositionally biased region" description="Polar residues" evidence="2">
    <location>
        <begin position="621"/>
        <end position="634"/>
    </location>
</feature>
<proteinExistence type="predicted"/>
<feature type="compositionally biased region" description="Basic and acidic residues" evidence="2">
    <location>
        <begin position="1"/>
        <end position="10"/>
    </location>
</feature>
<dbReference type="GO" id="GO:0060237">
    <property type="term" value="P:regulation of fungal-type cell wall organization"/>
    <property type="evidence" value="ECO:0007669"/>
    <property type="project" value="TreeGrafter"/>
</dbReference>
<evidence type="ECO:0000313" key="4">
    <source>
        <dbReference type="EMBL" id="GCE97814.1"/>
    </source>
</evidence>
<feature type="region of interest" description="Disordered" evidence="2">
    <location>
        <begin position="191"/>
        <end position="263"/>
    </location>
</feature>
<feature type="compositionally biased region" description="Polar residues" evidence="2">
    <location>
        <begin position="392"/>
        <end position="410"/>
    </location>
</feature>
<evidence type="ECO:0000313" key="5">
    <source>
        <dbReference type="Proteomes" id="UP000301737"/>
    </source>
</evidence>
<evidence type="ECO:0000256" key="1">
    <source>
        <dbReference type="ARBA" id="ARBA00022468"/>
    </source>
</evidence>
<dbReference type="InterPro" id="IPR008936">
    <property type="entry name" value="Rho_GTPase_activation_prot"/>
</dbReference>
<reference evidence="4 5" key="1">
    <citation type="submission" date="2019-01" db="EMBL/GenBank/DDBJ databases">
        <title>Draft Genome Sequencing of Zygosaccharomyces mellis Ca-7.</title>
        <authorList>
            <person name="Shiwa Y."/>
            <person name="Kanesaki Y."/>
            <person name="Ishige T."/>
            <person name="Mura K."/>
            <person name="Hori T."/>
            <person name="Tamura T."/>
        </authorList>
    </citation>
    <scope>NUCLEOTIDE SEQUENCE [LARGE SCALE GENOMIC DNA]</scope>
    <source>
        <strain evidence="4 5">Ca-7</strain>
    </source>
</reference>
<organism evidence="4 5">
    <name type="scientific">Zygosaccharomyces mellis</name>
    <dbReference type="NCBI Taxonomy" id="42258"/>
    <lineage>
        <taxon>Eukaryota</taxon>
        <taxon>Fungi</taxon>
        <taxon>Dikarya</taxon>
        <taxon>Ascomycota</taxon>
        <taxon>Saccharomycotina</taxon>
        <taxon>Saccharomycetes</taxon>
        <taxon>Saccharomycetales</taxon>
        <taxon>Saccharomycetaceae</taxon>
        <taxon>Zygosaccharomyces</taxon>
    </lineage>
</organism>
<dbReference type="GO" id="GO:0005938">
    <property type="term" value="C:cell cortex"/>
    <property type="evidence" value="ECO:0007669"/>
    <property type="project" value="TreeGrafter"/>
</dbReference>
<sequence length="699" mass="78634">MDQESKKLHDNGNSLPIRPSLPNKAHSYTSIPKSSDSSQSKDFKNRRDSFLANRNHFTGKVFGVSLSESLSIASAEVIVQSELVSFGRIPIVVAKCGAYLKAHGLETSGIFRIAGNGKRIKELQNIFSNPPDYGSKFTNWDGFTVHDVASLLRRFLNNLEEPLIPLDLYENFRAPLRERPRILKYMANKAAVRNTSHHHQTQQPQQPQQPQKPQQYGPKPLAHANRTNSGNEEDKGNDGDGEQDEETNSVEAEERKKKKLRHKRRLIRDVRSAVKDYERLFSNISNDTKQLTIYLLDLLSLFSRQSQFNLMTARNLATIFQPSILSHPQHDLDPKEYELSRIVTEFLIEYSYDLLPHLLKMAKEEQRQRQRQNISLVIPKPQKLVVTDEENNSVAQQMTPVTAESPSNKYINYPNSDTNNDPDFNPNDVNTSNTDNSNNNNININIKNTDNNESVGGSWKNRSVSPGFSFHTTNPTPSRATSPISPHPRSTIQVPKRPRPHSRSIGSAPVPPDVISSNRRRSRLFPFWPRPGILSDSGDLTTTEEEGDEGWGVEDENRDGLVHSPVSANSSSKQNLLSIPRFTRSFSGNSTTSSFNKRPMSMVFQDSRNNDSIDELEEATYSPQSPTSPNFRNFSGSSGGNVGSGSVSGNENPFFVHQAKAASRESIDDLSDERNSNSRNKRVSWFQKFKSRSRSGTIS</sequence>